<feature type="active site" description="Acyl-ester intermediate" evidence="13">
    <location>
        <position position="82"/>
    </location>
</feature>
<sequence>MNTMKKVLIITLICFLAVSLITPYPVLAEPDNLELEAGEEVEENGLEELPFEVEASSALLIEVNTKEVLYAKDIDRPYPPASITKIMTLLLALEAIEEGKMDWDDMVTVSEKAWEMKGSQMFLELGQEVSVENLLKGISIVSANDACVAIAGHLHGSEESFVQKMNEKASEIGLTNTRFQNSHGWPDPDHYMSARDIALLSAYTIKTQPEILELESQREFTFNIDEPQYNRNPLLGRYPGADGLKTGWTNEAGYCLAGTAEQNNFRLISVVLNSPSNRTRLSDTEALLDFGFKNFTFQNVVEKDEVVGQADVPDGKQREIDVVAAESMGVVVGNEEEGDLEKEIVLDNLSAPLSKGDEAGEILVLREDEVLNRVPLLVNEDLERANIFVVTLRRVGDFISGLAAGLINLFGDMLE</sequence>
<comment type="catalytic activity">
    <reaction evidence="12">
        <text>Preferential cleavage: (Ac)2-L-Lys-D-Ala-|-D-Ala. Also transpeptidation of peptidyl-alanyl moieties that are N-acyl substituents of D-alanine.</text>
        <dbReference type="EC" id="3.4.16.4"/>
    </reaction>
</comment>
<comment type="similarity">
    <text evidence="3 15">Belongs to the peptidase S11 family.</text>
</comment>
<evidence type="ECO:0000256" key="11">
    <source>
        <dbReference type="ARBA" id="ARBA00023316"/>
    </source>
</evidence>
<dbReference type="EMBL" id="QZAA01000169">
    <property type="protein sequence ID" value="RQD75163.1"/>
    <property type="molecule type" value="Genomic_DNA"/>
</dbReference>
<dbReference type="Pfam" id="PF07943">
    <property type="entry name" value="PBP5_C"/>
    <property type="match status" value="1"/>
</dbReference>
<evidence type="ECO:0000256" key="7">
    <source>
        <dbReference type="ARBA" id="ARBA00022729"/>
    </source>
</evidence>
<evidence type="ECO:0000256" key="12">
    <source>
        <dbReference type="ARBA" id="ARBA00034000"/>
    </source>
</evidence>
<evidence type="ECO:0000256" key="5">
    <source>
        <dbReference type="ARBA" id="ARBA00022645"/>
    </source>
</evidence>
<dbReference type="SMART" id="SM00936">
    <property type="entry name" value="PBP5_C"/>
    <property type="match status" value="1"/>
</dbReference>
<dbReference type="Gene3D" id="3.40.710.10">
    <property type="entry name" value="DD-peptidase/beta-lactamase superfamily"/>
    <property type="match status" value="1"/>
</dbReference>
<comment type="pathway">
    <text evidence="2">Cell wall biogenesis; peptidoglycan biosynthesis.</text>
</comment>
<evidence type="ECO:0000256" key="13">
    <source>
        <dbReference type="PIRSR" id="PIRSR618044-1"/>
    </source>
</evidence>
<comment type="function">
    <text evidence="1">Removes C-terminal D-alanyl residues from sugar-peptide cell wall precursors.</text>
</comment>
<dbReference type="PRINTS" id="PR00725">
    <property type="entry name" value="DADACBPTASE1"/>
</dbReference>
<evidence type="ECO:0000259" key="16">
    <source>
        <dbReference type="SMART" id="SM00936"/>
    </source>
</evidence>
<proteinExistence type="inferred from homology"/>
<feature type="active site" evidence="13">
    <location>
        <position position="142"/>
    </location>
</feature>
<dbReference type="GO" id="GO:0006508">
    <property type="term" value="P:proteolysis"/>
    <property type="evidence" value="ECO:0007669"/>
    <property type="project" value="UniProtKB-KW"/>
</dbReference>
<evidence type="ECO:0000256" key="4">
    <source>
        <dbReference type="ARBA" id="ARBA00012448"/>
    </source>
</evidence>
<feature type="binding site" evidence="14">
    <location>
        <position position="245"/>
    </location>
    <ligand>
        <name>substrate</name>
    </ligand>
</feature>
<dbReference type="PANTHER" id="PTHR21581:SF6">
    <property type="entry name" value="TRAFFICKING PROTEIN PARTICLE COMPLEX SUBUNIT 12"/>
    <property type="match status" value="1"/>
</dbReference>
<name>A0A424YDB2_9FIRM</name>
<evidence type="ECO:0000256" key="2">
    <source>
        <dbReference type="ARBA" id="ARBA00004752"/>
    </source>
</evidence>
<evidence type="ECO:0000256" key="8">
    <source>
        <dbReference type="ARBA" id="ARBA00022801"/>
    </source>
</evidence>
<dbReference type="SUPFAM" id="SSF56601">
    <property type="entry name" value="beta-lactamase/transpeptidase-like"/>
    <property type="match status" value="1"/>
</dbReference>
<dbReference type="InterPro" id="IPR012338">
    <property type="entry name" value="Beta-lactam/transpept-like"/>
</dbReference>
<dbReference type="EC" id="3.4.16.4" evidence="4"/>
<reference evidence="17 18" key="1">
    <citation type="submission" date="2018-08" db="EMBL/GenBank/DDBJ databases">
        <title>The metabolism and importance of syntrophic acetate oxidation coupled to methane or sulfide production in haloalkaline environments.</title>
        <authorList>
            <person name="Timmers P.H.A."/>
            <person name="Vavourakis C.D."/>
            <person name="Sorokin D.Y."/>
            <person name="Sinninghe Damste J.S."/>
            <person name="Muyzer G."/>
            <person name="Stams A.J.M."/>
            <person name="Plugge C.M."/>
        </authorList>
    </citation>
    <scope>NUCLEOTIDE SEQUENCE [LARGE SCALE GENOMIC DNA]</scope>
    <source>
        <strain evidence="17">MSAO_Bac1</strain>
    </source>
</reference>
<dbReference type="Proteomes" id="UP000285138">
    <property type="component" value="Unassembled WGS sequence"/>
</dbReference>
<evidence type="ECO:0000313" key="18">
    <source>
        <dbReference type="Proteomes" id="UP000285138"/>
    </source>
</evidence>
<keyword evidence="7" id="KW-0732">Signal</keyword>
<dbReference type="PANTHER" id="PTHR21581">
    <property type="entry name" value="D-ALANYL-D-ALANINE CARBOXYPEPTIDASE"/>
    <property type="match status" value="1"/>
</dbReference>
<keyword evidence="9" id="KW-0133">Cell shape</keyword>
<keyword evidence="8" id="KW-0378">Hydrolase</keyword>
<keyword evidence="5 17" id="KW-0121">Carboxypeptidase</keyword>
<dbReference type="GO" id="GO:0009002">
    <property type="term" value="F:serine-type D-Ala-D-Ala carboxypeptidase activity"/>
    <property type="evidence" value="ECO:0007669"/>
    <property type="project" value="UniProtKB-EC"/>
</dbReference>
<dbReference type="GO" id="GO:0009252">
    <property type="term" value="P:peptidoglycan biosynthetic process"/>
    <property type="evidence" value="ECO:0007669"/>
    <property type="project" value="UniProtKB-UniPathway"/>
</dbReference>
<dbReference type="Gene3D" id="2.60.410.10">
    <property type="entry name" value="D-Ala-D-Ala carboxypeptidase, C-terminal domain"/>
    <property type="match status" value="1"/>
</dbReference>
<feature type="domain" description="Peptidase S11 D-Ala-D-Ala carboxypeptidase A C-terminal" evidence="16">
    <location>
        <begin position="295"/>
        <end position="384"/>
    </location>
</feature>
<evidence type="ECO:0000256" key="3">
    <source>
        <dbReference type="ARBA" id="ARBA00007164"/>
    </source>
</evidence>
<feature type="active site" description="Proton acceptor" evidence="13">
    <location>
        <position position="85"/>
    </location>
</feature>
<dbReference type="AlphaFoldDB" id="A0A424YDB2"/>
<accession>A0A424YDB2</accession>
<evidence type="ECO:0000256" key="6">
    <source>
        <dbReference type="ARBA" id="ARBA00022670"/>
    </source>
</evidence>
<organism evidence="17 18">
    <name type="scientific">Candidatus Syntrophonatronum acetioxidans</name>
    <dbReference type="NCBI Taxonomy" id="1795816"/>
    <lineage>
        <taxon>Bacteria</taxon>
        <taxon>Bacillati</taxon>
        <taxon>Bacillota</taxon>
        <taxon>Clostridia</taxon>
        <taxon>Eubacteriales</taxon>
        <taxon>Syntrophomonadaceae</taxon>
        <taxon>Candidatus Syntrophonatronum</taxon>
    </lineage>
</organism>
<dbReference type="UniPathway" id="UPA00219"/>
<evidence type="ECO:0000256" key="15">
    <source>
        <dbReference type="RuleBase" id="RU004016"/>
    </source>
</evidence>
<keyword evidence="11" id="KW-0961">Cell wall biogenesis/degradation</keyword>
<dbReference type="InterPro" id="IPR015956">
    <property type="entry name" value="Peniciliin-bd_prot_C_sf"/>
</dbReference>
<dbReference type="GO" id="GO:0071555">
    <property type="term" value="P:cell wall organization"/>
    <property type="evidence" value="ECO:0007669"/>
    <property type="project" value="UniProtKB-KW"/>
</dbReference>
<dbReference type="InterPro" id="IPR037167">
    <property type="entry name" value="Peptidase_S11_C_sf"/>
</dbReference>
<dbReference type="InterPro" id="IPR012907">
    <property type="entry name" value="Peptidase_S11_C"/>
</dbReference>
<dbReference type="InterPro" id="IPR018044">
    <property type="entry name" value="Peptidase_S11"/>
</dbReference>
<dbReference type="Pfam" id="PF00768">
    <property type="entry name" value="Peptidase_S11"/>
    <property type="match status" value="1"/>
</dbReference>
<dbReference type="SUPFAM" id="SSF69189">
    <property type="entry name" value="Penicillin-binding protein associated domain"/>
    <property type="match status" value="1"/>
</dbReference>
<gene>
    <name evidence="17" type="ORF">D5R97_06660</name>
</gene>
<evidence type="ECO:0000256" key="10">
    <source>
        <dbReference type="ARBA" id="ARBA00022984"/>
    </source>
</evidence>
<evidence type="ECO:0000256" key="1">
    <source>
        <dbReference type="ARBA" id="ARBA00003217"/>
    </source>
</evidence>
<protein>
    <recommendedName>
        <fullName evidence="4">serine-type D-Ala-D-Ala carboxypeptidase</fullName>
        <ecNumber evidence="4">3.4.16.4</ecNumber>
    </recommendedName>
</protein>
<keyword evidence="10" id="KW-0573">Peptidoglycan synthesis</keyword>
<evidence type="ECO:0000313" key="17">
    <source>
        <dbReference type="EMBL" id="RQD75163.1"/>
    </source>
</evidence>
<dbReference type="GO" id="GO:0008360">
    <property type="term" value="P:regulation of cell shape"/>
    <property type="evidence" value="ECO:0007669"/>
    <property type="project" value="UniProtKB-KW"/>
</dbReference>
<comment type="caution">
    <text evidence="17">The sequence shown here is derived from an EMBL/GenBank/DDBJ whole genome shotgun (WGS) entry which is preliminary data.</text>
</comment>
<dbReference type="InterPro" id="IPR001967">
    <property type="entry name" value="Peptidase_S11_N"/>
</dbReference>
<keyword evidence="6" id="KW-0645">Protease</keyword>
<evidence type="ECO:0000256" key="14">
    <source>
        <dbReference type="PIRSR" id="PIRSR618044-2"/>
    </source>
</evidence>
<evidence type="ECO:0000256" key="9">
    <source>
        <dbReference type="ARBA" id="ARBA00022960"/>
    </source>
</evidence>